<feature type="transmembrane region" description="Helical" evidence="12">
    <location>
        <begin position="304"/>
        <end position="324"/>
    </location>
</feature>
<evidence type="ECO:0000256" key="3">
    <source>
        <dbReference type="ARBA" id="ARBA00007725"/>
    </source>
</evidence>
<evidence type="ECO:0000256" key="7">
    <source>
        <dbReference type="ARBA" id="ARBA00022519"/>
    </source>
</evidence>
<dbReference type="InterPro" id="IPR030922">
    <property type="entry name" value="LptF"/>
</dbReference>
<feature type="transmembrane region" description="Helical" evidence="12">
    <location>
        <begin position="54"/>
        <end position="79"/>
    </location>
</feature>
<dbReference type="Proteomes" id="UP001139971">
    <property type="component" value="Unassembled WGS sequence"/>
</dbReference>
<keyword evidence="8 12" id="KW-0812">Transmembrane</keyword>
<dbReference type="RefSeq" id="WP_263544431.1">
    <property type="nucleotide sequence ID" value="NZ_JAOVZO020000001.1"/>
</dbReference>
<keyword evidence="9 12" id="KW-1133">Transmembrane helix</keyword>
<feature type="transmembrane region" description="Helical" evidence="12">
    <location>
        <begin position="100"/>
        <end position="122"/>
    </location>
</feature>
<comment type="caution">
    <text evidence="13">The sequence shown here is derived from an EMBL/GenBank/DDBJ whole genome shotgun (WGS) entry which is preliminary data.</text>
</comment>
<feature type="transmembrane region" description="Helical" evidence="12">
    <location>
        <begin position="336"/>
        <end position="355"/>
    </location>
</feature>
<evidence type="ECO:0000256" key="8">
    <source>
        <dbReference type="ARBA" id="ARBA00022692"/>
    </source>
</evidence>
<reference evidence="13" key="1">
    <citation type="submission" date="2023-02" db="EMBL/GenBank/DDBJ databases">
        <title>Tahibacter soli sp. nov. isolated from soil.</title>
        <authorList>
            <person name="Baek J.H."/>
            <person name="Lee J.K."/>
            <person name="Choi D.G."/>
            <person name="Jeon C.O."/>
        </authorList>
    </citation>
    <scope>NUCLEOTIDE SEQUENCE</scope>
    <source>
        <strain evidence="13">BL</strain>
    </source>
</reference>
<evidence type="ECO:0000256" key="4">
    <source>
        <dbReference type="ARBA" id="ARBA00014213"/>
    </source>
</evidence>
<feature type="transmembrane region" description="Helical" evidence="12">
    <location>
        <begin position="12"/>
        <end position="34"/>
    </location>
</feature>
<evidence type="ECO:0000256" key="2">
    <source>
        <dbReference type="ARBA" id="ARBA00004429"/>
    </source>
</evidence>
<dbReference type="GO" id="GO:0055085">
    <property type="term" value="P:transmembrane transport"/>
    <property type="evidence" value="ECO:0007669"/>
    <property type="project" value="InterPro"/>
</dbReference>
<accession>A0A9X3YH20</accession>
<evidence type="ECO:0000313" key="14">
    <source>
        <dbReference type="Proteomes" id="UP001139971"/>
    </source>
</evidence>
<keyword evidence="7" id="KW-0997">Cell inner membrane</keyword>
<dbReference type="InterPro" id="IPR005495">
    <property type="entry name" value="LptG/LptF_permease"/>
</dbReference>
<proteinExistence type="inferred from homology"/>
<gene>
    <name evidence="13" type="primary">lptF</name>
    <name evidence="13" type="ORF">OD750_000455</name>
</gene>
<evidence type="ECO:0000256" key="9">
    <source>
        <dbReference type="ARBA" id="ARBA00022989"/>
    </source>
</evidence>
<evidence type="ECO:0000256" key="12">
    <source>
        <dbReference type="SAM" id="Phobius"/>
    </source>
</evidence>
<evidence type="ECO:0000256" key="5">
    <source>
        <dbReference type="ARBA" id="ARBA00022448"/>
    </source>
</evidence>
<evidence type="ECO:0000313" key="13">
    <source>
        <dbReference type="EMBL" id="MDC8011011.1"/>
    </source>
</evidence>
<keyword evidence="10 12" id="KW-0472">Membrane</keyword>
<dbReference type="GO" id="GO:0015920">
    <property type="term" value="P:lipopolysaccharide transport"/>
    <property type="evidence" value="ECO:0007669"/>
    <property type="project" value="TreeGrafter"/>
</dbReference>
<comment type="subcellular location">
    <subcellularLocation>
        <location evidence="2">Cell inner membrane</location>
        <topology evidence="2">Multi-pass membrane protein</topology>
    </subcellularLocation>
</comment>
<sequence length="378" mass="41233">MLRIIDRYLLRELAFGFLATAAVLLVVTLGGTIADILNKVARGRLPPNVMFELLGLRTLDAMTVLLPVAIFLGTLLAYGRLWRDSEMAVLQGAGLPLSGLLRPLALLAVPVTVLLALVSFWLGPAAVRLSYTLVEEANRSMVVAGLEPGRFVELPGRGAGVIFVGQMSTNGTKFERMFVETERQDGEDVRMDVITAEHGELKHESDNEGRYLALTDGFRVEGRIGHDDFRLLRFKGNDVALAANESDTTPDNVKRAAPTGDLVGSTDLVQKAELHWRLSAPVSALVLALLALPLSRSSPRESRYGSLLVAVLCYLIFANCLALSRTWIATGKLAPFVGMWWVYVPTALIAAWLIWRGERVRRPSGRPVAAAKPAKVAR</sequence>
<name>A0A9X3YH20_9GAMM</name>
<protein>
    <recommendedName>
        <fullName evidence="4">Lipopolysaccharide export system permease protein LptF</fullName>
    </recommendedName>
</protein>
<keyword evidence="6" id="KW-1003">Cell membrane</keyword>
<keyword evidence="5" id="KW-0813">Transport</keyword>
<evidence type="ECO:0000256" key="1">
    <source>
        <dbReference type="ARBA" id="ARBA00002265"/>
    </source>
</evidence>
<dbReference type="PANTHER" id="PTHR33529:SF7">
    <property type="entry name" value="LIPOPOLYSACCHARIDE EXPORT SYSTEM PERMEASE PROTEIN LPTF"/>
    <property type="match status" value="1"/>
</dbReference>
<comment type="similarity">
    <text evidence="3">Belongs to the LptF/LptG family.</text>
</comment>
<evidence type="ECO:0000256" key="6">
    <source>
        <dbReference type="ARBA" id="ARBA00022475"/>
    </source>
</evidence>
<comment type="function">
    <text evidence="1">Part of the ABC transporter complex LptBFG involved in the translocation of lipopolysaccharide (LPS) from the inner membrane to the outer membrane.</text>
</comment>
<keyword evidence="14" id="KW-1185">Reference proteome</keyword>
<comment type="subunit">
    <text evidence="11">Component of the lipopolysaccharide transport and assembly complex. The LptBFG transporter is composed of two ATP-binding proteins (LptB) and two transmembrane proteins (LptF and LptG).</text>
</comment>
<organism evidence="13 14">
    <name type="scientific">Tahibacter soli</name>
    <dbReference type="NCBI Taxonomy" id="2983605"/>
    <lineage>
        <taxon>Bacteria</taxon>
        <taxon>Pseudomonadati</taxon>
        <taxon>Pseudomonadota</taxon>
        <taxon>Gammaproteobacteria</taxon>
        <taxon>Lysobacterales</taxon>
        <taxon>Rhodanobacteraceae</taxon>
        <taxon>Tahibacter</taxon>
    </lineage>
</organism>
<dbReference type="PANTHER" id="PTHR33529">
    <property type="entry name" value="SLR0882 PROTEIN-RELATED"/>
    <property type="match status" value="1"/>
</dbReference>
<dbReference type="GO" id="GO:0043190">
    <property type="term" value="C:ATP-binding cassette (ABC) transporter complex"/>
    <property type="evidence" value="ECO:0007669"/>
    <property type="project" value="InterPro"/>
</dbReference>
<dbReference type="Pfam" id="PF03739">
    <property type="entry name" value="LptF_LptG"/>
    <property type="match status" value="1"/>
</dbReference>
<dbReference type="AlphaFoldDB" id="A0A9X3YH20"/>
<evidence type="ECO:0000256" key="11">
    <source>
        <dbReference type="ARBA" id="ARBA00026081"/>
    </source>
</evidence>
<dbReference type="EMBL" id="JAOVZO020000001">
    <property type="protein sequence ID" value="MDC8011011.1"/>
    <property type="molecule type" value="Genomic_DNA"/>
</dbReference>
<evidence type="ECO:0000256" key="10">
    <source>
        <dbReference type="ARBA" id="ARBA00023136"/>
    </source>
</evidence>
<dbReference type="NCBIfam" id="TIGR04407">
    <property type="entry name" value="LptF_YjgP"/>
    <property type="match status" value="1"/>
</dbReference>